<dbReference type="Proteomes" id="UP000297245">
    <property type="component" value="Unassembled WGS sequence"/>
</dbReference>
<dbReference type="AlphaFoldDB" id="A0A4S8L1N4"/>
<reference evidence="1 2" key="1">
    <citation type="journal article" date="2019" name="Nat. Ecol. Evol.">
        <title>Megaphylogeny resolves global patterns of mushroom evolution.</title>
        <authorList>
            <person name="Varga T."/>
            <person name="Krizsan K."/>
            <person name="Foldi C."/>
            <person name="Dima B."/>
            <person name="Sanchez-Garcia M."/>
            <person name="Sanchez-Ramirez S."/>
            <person name="Szollosi G.J."/>
            <person name="Szarkandi J.G."/>
            <person name="Papp V."/>
            <person name="Albert L."/>
            <person name="Andreopoulos W."/>
            <person name="Angelini C."/>
            <person name="Antonin V."/>
            <person name="Barry K.W."/>
            <person name="Bougher N.L."/>
            <person name="Buchanan P."/>
            <person name="Buyck B."/>
            <person name="Bense V."/>
            <person name="Catcheside P."/>
            <person name="Chovatia M."/>
            <person name="Cooper J."/>
            <person name="Damon W."/>
            <person name="Desjardin D."/>
            <person name="Finy P."/>
            <person name="Geml J."/>
            <person name="Haridas S."/>
            <person name="Hughes K."/>
            <person name="Justo A."/>
            <person name="Karasinski D."/>
            <person name="Kautmanova I."/>
            <person name="Kiss B."/>
            <person name="Kocsube S."/>
            <person name="Kotiranta H."/>
            <person name="LaButti K.M."/>
            <person name="Lechner B.E."/>
            <person name="Liimatainen K."/>
            <person name="Lipzen A."/>
            <person name="Lukacs Z."/>
            <person name="Mihaltcheva S."/>
            <person name="Morgado L.N."/>
            <person name="Niskanen T."/>
            <person name="Noordeloos M.E."/>
            <person name="Ohm R.A."/>
            <person name="Ortiz-Santana B."/>
            <person name="Ovrebo C."/>
            <person name="Racz N."/>
            <person name="Riley R."/>
            <person name="Savchenko A."/>
            <person name="Shiryaev A."/>
            <person name="Soop K."/>
            <person name="Spirin V."/>
            <person name="Szebenyi C."/>
            <person name="Tomsovsky M."/>
            <person name="Tulloss R.E."/>
            <person name="Uehling J."/>
            <person name="Grigoriev I.V."/>
            <person name="Vagvolgyi C."/>
            <person name="Papp T."/>
            <person name="Martin F.M."/>
            <person name="Miettinen O."/>
            <person name="Hibbett D.S."/>
            <person name="Nagy L.G."/>
        </authorList>
    </citation>
    <scope>NUCLEOTIDE SEQUENCE [LARGE SCALE GENOMIC DNA]</scope>
    <source>
        <strain evidence="1 2">CBS 962.96</strain>
    </source>
</reference>
<evidence type="ECO:0000313" key="1">
    <source>
        <dbReference type="EMBL" id="THU81868.1"/>
    </source>
</evidence>
<sequence length="150" mass="17758">MLSPAIILFRLRYPCLTLFKLRKFVDRLDVMARERIEDGETTNLRDVDRLRRQINDIEYEWSKVIFLWSSVHGYLRSSLVIVWDIAKCYDKAQVVHVYILDAIADKRRALEDFEDSYRRNRNVKGNHRQDTNVDTNTDMSIAIGHTTARP</sequence>
<protein>
    <submittedName>
        <fullName evidence="1">Uncharacterized protein</fullName>
    </submittedName>
</protein>
<gene>
    <name evidence="1" type="ORF">K435DRAFT_808719</name>
</gene>
<proteinExistence type="predicted"/>
<evidence type="ECO:0000313" key="2">
    <source>
        <dbReference type="Proteomes" id="UP000297245"/>
    </source>
</evidence>
<dbReference type="EMBL" id="ML179774">
    <property type="protein sequence ID" value="THU81868.1"/>
    <property type="molecule type" value="Genomic_DNA"/>
</dbReference>
<organism evidence="1 2">
    <name type="scientific">Dendrothele bispora (strain CBS 962.96)</name>
    <dbReference type="NCBI Taxonomy" id="1314807"/>
    <lineage>
        <taxon>Eukaryota</taxon>
        <taxon>Fungi</taxon>
        <taxon>Dikarya</taxon>
        <taxon>Basidiomycota</taxon>
        <taxon>Agaricomycotina</taxon>
        <taxon>Agaricomycetes</taxon>
        <taxon>Agaricomycetidae</taxon>
        <taxon>Agaricales</taxon>
        <taxon>Agaricales incertae sedis</taxon>
        <taxon>Dendrothele</taxon>
    </lineage>
</organism>
<keyword evidence="2" id="KW-1185">Reference proteome</keyword>
<accession>A0A4S8L1N4</accession>
<name>A0A4S8L1N4_DENBC</name>